<dbReference type="Gene3D" id="3.40.50.150">
    <property type="entry name" value="Vaccinia Virus protein VP39"/>
    <property type="match status" value="1"/>
</dbReference>
<comment type="caution">
    <text evidence="1">The sequence shown here is derived from an EMBL/GenBank/DDBJ whole genome shotgun (WGS) entry which is preliminary data.</text>
</comment>
<name>A0A0F9J6S6_9ZZZZ</name>
<protein>
    <recommendedName>
        <fullName evidence="2">Methyltransferase domain-containing protein</fullName>
    </recommendedName>
</protein>
<dbReference type="InterPro" id="IPR029063">
    <property type="entry name" value="SAM-dependent_MTases_sf"/>
</dbReference>
<dbReference type="SUPFAM" id="SSF53335">
    <property type="entry name" value="S-adenosyl-L-methionine-dependent methyltransferases"/>
    <property type="match status" value="1"/>
</dbReference>
<gene>
    <name evidence="1" type="ORF">LCGC14_1493180</name>
</gene>
<dbReference type="CDD" id="cd02440">
    <property type="entry name" value="AdoMet_MTases"/>
    <property type="match status" value="1"/>
</dbReference>
<reference evidence="1" key="1">
    <citation type="journal article" date="2015" name="Nature">
        <title>Complex archaea that bridge the gap between prokaryotes and eukaryotes.</title>
        <authorList>
            <person name="Spang A."/>
            <person name="Saw J.H."/>
            <person name="Jorgensen S.L."/>
            <person name="Zaremba-Niedzwiedzka K."/>
            <person name="Martijn J."/>
            <person name="Lind A.E."/>
            <person name="van Eijk R."/>
            <person name="Schleper C."/>
            <person name="Guy L."/>
            <person name="Ettema T.J."/>
        </authorList>
    </citation>
    <scope>NUCLEOTIDE SEQUENCE</scope>
</reference>
<evidence type="ECO:0008006" key="2">
    <source>
        <dbReference type="Google" id="ProtNLM"/>
    </source>
</evidence>
<proteinExistence type="predicted"/>
<dbReference type="AlphaFoldDB" id="A0A0F9J6S6"/>
<dbReference type="EMBL" id="LAZR01010757">
    <property type="protein sequence ID" value="KKM65248.1"/>
    <property type="molecule type" value="Genomic_DNA"/>
</dbReference>
<dbReference type="Pfam" id="PF13578">
    <property type="entry name" value="Methyltransf_24"/>
    <property type="match status" value="1"/>
</dbReference>
<sequence>MKKLVECFDKYKCDKGSLKHRYDRVYELALEPLRNKEFDLLEIGIFKGNSLEALVEYAPRAQIVGLDTFQRIQPNDISILQHDNVEWLKCDSTEPTTLKRTFDIIIDDGLHTHEAQRKTFANFFPYLKDDGVYFIEDVWPFDIMGWMEKQHPWLKKHPMSWNDTEYEKLLETVSPYNVTFHDIREGYDPDTFIIEIRK</sequence>
<organism evidence="1">
    <name type="scientific">marine sediment metagenome</name>
    <dbReference type="NCBI Taxonomy" id="412755"/>
    <lineage>
        <taxon>unclassified sequences</taxon>
        <taxon>metagenomes</taxon>
        <taxon>ecological metagenomes</taxon>
    </lineage>
</organism>
<accession>A0A0F9J6S6</accession>
<evidence type="ECO:0000313" key="1">
    <source>
        <dbReference type="EMBL" id="KKM65248.1"/>
    </source>
</evidence>